<proteinExistence type="inferred from homology"/>
<dbReference type="SMART" id="SM01130">
    <property type="entry name" value="DHDPS"/>
    <property type="match status" value="1"/>
</dbReference>
<evidence type="ECO:0000256" key="5">
    <source>
        <dbReference type="ARBA" id="ARBA00022490"/>
    </source>
</evidence>
<dbReference type="PROSITE" id="PS00666">
    <property type="entry name" value="DHDPS_2"/>
    <property type="match status" value="1"/>
</dbReference>
<dbReference type="NCBIfam" id="TIGR00674">
    <property type="entry name" value="dapA"/>
    <property type="match status" value="1"/>
</dbReference>
<evidence type="ECO:0000256" key="12">
    <source>
        <dbReference type="HAMAP-Rule" id="MF_00418"/>
    </source>
</evidence>
<evidence type="ECO:0000256" key="7">
    <source>
        <dbReference type="ARBA" id="ARBA00022915"/>
    </source>
</evidence>
<dbReference type="AlphaFoldDB" id="A0A0B4X277"/>
<evidence type="ECO:0000256" key="13">
    <source>
        <dbReference type="PIRNR" id="PIRNR001365"/>
    </source>
</evidence>
<feature type="site" description="Part of a proton relay during catalysis" evidence="12">
    <location>
        <position position="107"/>
    </location>
</feature>
<sequence length="294" mass="31307">MFKGSIPALVTPFTDAGLVDEASFASHVDWQIREGSSGLVPVGTTGESPTLSHGEHKRVVEICIEAAARRVPVMAGAGSNNTREAIELAQHAEKAGAEAVLVVTPYYNKPTQKGLIAHFSAIAEAVRLPIYIYNIPGRSVVDMTPETMGALAKAHSNIVGVKDATGKIERVSEQRITCGKDFRQLSGEDATALGFNAHGGVGCISVTANVAPRLCAEFQAATLAGDYNKALEYQDRLMPLHKAIFLEPGLCGAKYGLSRLERMSRNVRSPLISMLEPTTEAAIDAAMRHAGLLN</sequence>
<evidence type="ECO:0000256" key="9">
    <source>
        <dbReference type="ARBA" id="ARBA00023239"/>
    </source>
</evidence>
<dbReference type="PANTHER" id="PTHR12128:SF66">
    <property type="entry name" value="4-HYDROXY-2-OXOGLUTARATE ALDOLASE, MITOCHONDRIAL"/>
    <property type="match status" value="1"/>
</dbReference>
<dbReference type="PANTHER" id="PTHR12128">
    <property type="entry name" value="DIHYDRODIPICOLINATE SYNTHASE"/>
    <property type="match status" value="1"/>
</dbReference>
<dbReference type="Gene3D" id="3.20.20.70">
    <property type="entry name" value="Aldolase class I"/>
    <property type="match status" value="1"/>
</dbReference>
<comment type="caution">
    <text evidence="12">Was originally thought to be a dihydrodipicolinate synthase (DHDPS), catalyzing the condensation of (S)-aspartate-beta-semialdehyde [(S)-ASA] and pyruvate to dihydrodipicolinate (DHDP). However, it was shown in E.coli that the product of the enzymatic reaction is not dihydrodipicolinate but in fact (4S)-4-hydroxy-2,3,4,5-tetrahydro-(2S)-dipicolinic acid (HTPA), and that the consecutive dehydration reaction leading to DHDP is not spontaneous but catalyzed by DapB.</text>
</comment>
<feature type="active site" description="Schiff-base intermediate with substrate" evidence="12 14">
    <location>
        <position position="162"/>
    </location>
</feature>
<dbReference type="InterPro" id="IPR020625">
    <property type="entry name" value="Schiff_base-form_aldolases_AS"/>
</dbReference>
<dbReference type="HOGENOM" id="CLU_049343_7_1_5"/>
<feature type="active site" description="Proton donor/acceptor" evidence="12 14">
    <location>
        <position position="133"/>
    </location>
</feature>
<keyword evidence="5 12" id="KW-0963">Cytoplasm</keyword>
<dbReference type="GO" id="GO:0019877">
    <property type="term" value="P:diaminopimelate biosynthetic process"/>
    <property type="evidence" value="ECO:0007669"/>
    <property type="project" value="UniProtKB-UniRule"/>
</dbReference>
<dbReference type="InterPro" id="IPR002220">
    <property type="entry name" value="DapA-like"/>
</dbReference>
<dbReference type="PRINTS" id="PR00146">
    <property type="entry name" value="DHPICSNTHASE"/>
</dbReference>
<dbReference type="CDD" id="cd00950">
    <property type="entry name" value="DHDPS"/>
    <property type="match status" value="1"/>
</dbReference>
<evidence type="ECO:0000256" key="4">
    <source>
        <dbReference type="ARBA" id="ARBA00012086"/>
    </source>
</evidence>
<accession>A0A0B4X277</accession>
<keyword evidence="17" id="KW-1185">Reference proteome</keyword>
<dbReference type="HAMAP" id="MF_00418">
    <property type="entry name" value="DapA"/>
    <property type="match status" value="1"/>
</dbReference>
<evidence type="ECO:0000313" key="16">
    <source>
        <dbReference type="EMBL" id="AJD40633.1"/>
    </source>
</evidence>
<comment type="pathway">
    <text evidence="2 12">Amino-acid biosynthesis; L-lysine biosynthesis via DAP pathway; (S)-tetrahydrodipicolinate from L-aspartate: step 3/4.</text>
</comment>
<comment type="catalytic activity">
    <reaction evidence="11 12">
        <text>L-aspartate 4-semialdehyde + pyruvate = (2S,4S)-4-hydroxy-2,3,4,5-tetrahydrodipicolinate + H2O + H(+)</text>
        <dbReference type="Rhea" id="RHEA:34171"/>
        <dbReference type="ChEBI" id="CHEBI:15361"/>
        <dbReference type="ChEBI" id="CHEBI:15377"/>
        <dbReference type="ChEBI" id="CHEBI:15378"/>
        <dbReference type="ChEBI" id="CHEBI:67139"/>
        <dbReference type="ChEBI" id="CHEBI:537519"/>
        <dbReference type="EC" id="4.3.3.7"/>
    </reaction>
</comment>
<name>A0A0B4X277_9HYPH</name>
<organism evidence="16 17">
    <name type="scientific">Rhizobium gallicum bv. gallicum R602sp</name>
    <dbReference type="NCBI Taxonomy" id="1041138"/>
    <lineage>
        <taxon>Bacteria</taxon>
        <taxon>Pseudomonadati</taxon>
        <taxon>Pseudomonadota</taxon>
        <taxon>Alphaproteobacteria</taxon>
        <taxon>Hyphomicrobiales</taxon>
        <taxon>Rhizobiaceae</taxon>
        <taxon>Rhizobium/Agrobacterium group</taxon>
        <taxon>Rhizobium</taxon>
    </lineage>
</organism>
<dbReference type="EC" id="4.3.3.7" evidence="4 12"/>
<keyword evidence="6 12" id="KW-0028">Amino-acid biosynthesis</keyword>
<comment type="subcellular location">
    <subcellularLocation>
        <location evidence="12">Cytoplasm</location>
    </subcellularLocation>
</comment>
<keyword evidence="8 12" id="KW-0457">Lysine biosynthesis</keyword>
<evidence type="ECO:0000313" key="17">
    <source>
        <dbReference type="Proteomes" id="UP000031368"/>
    </source>
</evidence>
<evidence type="ECO:0000256" key="1">
    <source>
        <dbReference type="ARBA" id="ARBA00003294"/>
    </source>
</evidence>
<dbReference type="EMBL" id="CP006877">
    <property type="protein sequence ID" value="AJD40633.1"/>
    <property type="molecule type" value="Genomic_DNA"/>
</dbReference>
<dbReference type="InterPro" id="IPR005263">
    <property type="entry name" value="DapA"/>
</dbReference>
<evidence type="ECO:0000256" key="2">
    <source>
        <dbReference type="ARBA" id="ARBA00005120"/>
    </source>
</evidence>
<dbReference type="PIRSF" id="PIRSF001365">
    <property type="entry name" value="DHDPS"/>
    <property type="match status" value="1"/>
</dbReference>
<reference evidence="16 17" key="1">
    <citation type="submission" date="2013-11" db="EMBL/GenBank/DDBJ databases">
        <title>Complete genome sequence of Rhizobium gallicum bv. gallicum R602.</title>
        <authorList>
            <person name="Bustos P."/>
            <person name="Santamaria R.I."/>
            <person name="Lozano L."/>
            <person name="Acosta J.L."/>
            <person name="Ormeno-Orrillo E."/>
            <person name="Rogel M.A."/>
            <person name="Romero D."/>
            <person name="Cevallos M.A."/>
            <person name="Martinez-Romero E."/>
            <person name="Gonzalez V."/>
        </authorList>
    </citation>
    <scope>NUCLEOTIDE SEQUENCE [LARGE SCALE GENOMIC DNA]</scope>
    <source>
        <strain evidence="16 17">R602</strain>
    </source>
</reference>
<dbReference type="Proteomes" id="UP000031368">
    <property type="component" value="Chromosome"/>
</dbReference>
<evidence type="ECO:0000256" key="11">
    <source>
        <dbReference type="ARBA" id="ARBA00047836"/>
    </source>
</evidence>
<feature type="site" description="Part of a proton relay during catalysis" evidence="12">
    <location>
        <position position="44"/>
    </location>
</feature>
<feature type="binding site" evidence="12 15">
    <location>
        <position position="45"/>
    </location>
    <ligand>
        <name>pyruvate</name>
        <dbReference type="ChEBI" id="CHEBI:15361"/>
    </ligand>
</feature>
<comment type="similarity">
    <text evidence="3 12 13">Belongs to the DapA family.</text>
</comment>
<keyword evidence="7 12" id="KW-0220">Diaminopimelate biosynthesis</keyword>
<evidence type="ECO:0000256" key="14">
    <source>
        <dbReference type="PIRSR" id="PIRSR001365-1"/>
    </source>
</evidence>
<dbReference type="UniPathway" id="UPA00034">
    <property type="reaction ID" value="UER00017"/>
</dbReference>
<evidence type="ECO:0000256" key="6">
    <source>
        <dbReference type="ARBA" id="ARBA00022605"/>
    </source>
</evidence>
<gene>
    <name evidence="16" type="primary">dapA-1</name>
    <name evidence="12" type="synonym">dapA</name>
    <name evidence="16" type="ORF">RGR602_CH01276</name>
</gene>
<evidence type="ECO:0000256" key="3">
    <source>
        <dbReference type="ARBA" id="ARBA00007592"/>
    </source>
</evidence>
<dbReference type="SUPFAM" id="SSF51569">
    <property type="entry name" value="Aldolase"/>
    <property type="match status" value="1"/>
</dbReference>
<evidence type="ECO:0000256" key="10">
    <source>
        <dbReference type="ARBA" id="ARBA00023270"/>
    </source>
</evidence>
<dbReference type="InterPro" id="IPR020624">
    <property type="entry name" value="Schiff_base-form_aldolases_CS"/>
</dbReference>
<protein>
    <recommendedName>
        <fullName evidence="4 12">4-hydroxy-tetrahydrodipicolinate synthase</fullName>
        <shortName evidence="12">HTPA synthase</shortName>
        <ecNumber evidence="4 12">4.3.3.7</ecNumber>
    </recommendedName>
</protein>
<feature type="binding site" evidence="12 15">
    <location>
        <position position="204"/>
    </location>
    <ligand>
        <name>pyruvate</name>
        <dbReference type="ChEBI" id="CHEBI:15361"/>
    </ligand>
</feature>
<dbReference type="GO" id="GO:0005829">
    <property type="term" value="C:cytosol"/>
    <property type="evidence" value="ECO:0007669"/>
    <property type="project" value="TreeGrafter"/>
</dbReference>
<evidence type="ECO:0000256" key="15">
    <source>
        <dbReference type="PIRSR" id="PIRSR001365-2"/>
    </source>
</evidence>
<comment type="subunit">
    <text evidence="12">Homotetramer; dimer of dimers.</text>
</comment>
<evidence type="ECO:0000256" key="8">
    <source>
        <dbReference type="ARBA" id="ARBA00023154"/>
    </source>
</evidence>
<dbReference type="KEGG" id="rga:RGR602_CH01276"/>
<comment type="function">
    <text evidence="1 12">Catalyzes the condensation of (S)-aspartate-beta-semialdehyde [(S)-ASA] and pyruvate to 4-hydroxy-tetrahydrodipicolinate (HTPA).</text>
</comment>
<dbReference type="GO" id="GO:0008840">
    <property type="term" value="F:4-hydroxy-tetrahydrodipicolinate synthase activity"/>
    <property type="evidence" value="ECO:0007669"/>
    <property type="project" value="UniProtKB-UniRule"/>
</dbReference>
<dbReference type="InterPro" id="IPR013785">
    <property type="entry name" value="Aldolase_TIM"/>
</dbReference>
<dbReference type="Pfam" id="PF00701">
    <property type="entry name" value="DHDPS"/>
    <property type="match status" value="1"/>
</dbReference>
<dbReference type="PROSITE" id="PS00665">
    <property type="entry name" value="DHDPS_1"/>
    <property type="match status" value="1"/>
</dbReference>
<dbReference type="GO" id="GO:0009089">
    <property type="term" value="P:lysine biosynthetic process via diaminopimelate"/>
    <property type="evidence" value="ECO:0007669"/>
    <property type="project" value="UniProtKB-UniRule"/>
</dbReference>
<keyword evidence="10 12" id="KW-0704">Schiff base</keyword>
<dbReference type="RefSeq" id="WP_039844408.1">
    <property type="nucleotide sequence ID" value="NZ_CP006877.1"/>
</dbReference>
<keyword evidence="9 12" id="KW-0456">Lyase</keyword>